<dbReference type="AlphaFoldDB" id="A0AAN7NG46"/>
<comment type="caution">
    <text evidence="1">The sequence shown here is derived from an EMBL/GenBank/DDBJ whole genome shotgun (WGS) entry which is preliminary data.</text>
</comment>
<dbReference type="Proteomes" id="UP001333110">
    <property type="component" value="Unassembled WGS sequence"/>
</dbReference>
<sequence>MPSQSPGSDPYPLANSPSFYTEHDAIWYGIALGPVWINYPGCAPSQLLVPLAEHGKLKNRIILLLSTIRKLLYREGDQALSQAAQRGYGFSIIGDIQKPSGRGPGQPALGTKIQKMMEGESAVGSSGCQAGPW</sequence>
<protein>
    <submittedName>
        <fullName evidence="1">Uncharacterized protein</fullName>
    </submittedName>
</protein>
<keyword evidence="2" id="KW-1185">Reference proteome</keyword>
<proteinExistence type="predicted"/>
<evidence type="ECO:0000313" key="2">
    <source>
        <dbReference type="Proteomes" id="UP001333110"/>
    </source>
</evidence>
<accession>A0AAN7NG46</accession>
<organism evidence="1 2">
    <name type="scientific">Mycteria americana</name>
    <name type="common">Wood stork</name>
    <dbReference type="NCBI Taxonomy" id="33587"/>
    <lineage>
        <taxon>Eukaryota</taxon>
        <taxon>Metazoa</taxon>
        <taxon>Chordata</taxon>
        <taxon>Craniata</taxon>
        <taxon>Vertebrata</taxon>
        <taxon>Euteleostomi</taxon>
        <taxon>Archelosauria</taxon>
        <taxon>Archosauria</taxon>
        <taxon>Dinosauria</taxon>
        <taxon>Saurischia</taxon>
        <taxon>Theropoda</taxon>
        <taxon>Coelurosauria</taxon>
        <taxon>Aves</taxon>
        <taxon>Neognathae</taxon>
        <taxon>Neoaves</taxon>
        <taxon>Aequornithes</taxon>
        <taxon>Ciconiiformes</taxon>
        <taxon>Ciconiidae</taxon>
        <taxon>Mycteria</taxon>
    </lineage>
</organism>
<reference evidence="1 2" key="1">
    <citation type="journal article" date="2023" name="J. Hered.">
        <title>Chromosome-level genome of the wood stork (Mycteria americana) provides insight into avian chromosome evolution.</title>
        <authorList>
            <person name="Flamio R. Jr."/>
            <person name="Ramstad K.M."/>
        </authorList>
    </citation>
    <scope>NUCLEOTIDE SEQUENCE [LARGE SCALE GENOMIC DNA]</scope>
    <source>
        <strain evidence="1">JAX WOST 10</strain>
    </source>
</reference>
<name>A0AAN7NG46_MYCAM</name>
<gene>
    <name evidence="1" type="ORF">QYF61_013237</name>
</gene>
<dbReference type="EMBL" id="JAUNZN010000002">
    <property type="protein sequence ID" value="KAK4827053.1"/>
    <property type="molecule type" value="Genomic_DNA"/>
</dbReference>
<evidence type="ECO:0000313" key="1">
    <source>
        <dbReference type="EMBL" id="KAK4827053.1"/>
    </source>
</evidence>